<organism evidence="2 3">
    <name type="scientific">Candidatus Wallbacteria bacterium HGW-Wallbacteria-1</name>
    <dbReference type="NCBI Taxonomy" id="2013854"/>
    <lineage>
        <taxon>Bacteria</taxon>
        <taxon>Candidatus Walliibacteriota</taxon>
    </lineage>
</organism>
<dbReference type="InterPro" id="IPR019248">
    <property type="entry name" value="Glucodextran_C"/>
</dbReference>
<dbReference type="AlphaFoldDB" id="A0A2N1PV91"/>
<dbReference type="CDD" id="cd09626">
    <property type="entry name" value="DOMON_glucodextranase_like"/>
    <property type="match status" value="1"/>
</dbReference>
<evidence type="ECO:0000313" key="3">
    <source>
        <dbReference type="Proteomes" id="UP000233256"/>
    </source>
</evidence>
<name>A0A2N1PV91_9BACT</name>
<dbReference type="EMBL" id="PGXC01000001">
    <property type="protein sequence ID" value="PKK92253.1"/>
    <property type="molecule type" value="Genomic_DNA"/>
</dbReference>
<sequence>MVVPSHAVKVILLLLLIHSISGCIHDDAMTTTVDVEGNRGYKYSLKFLKEKKEAVEKSEVLFSTLDPVGDDKGPGTYQYPMMDNFERGAFDITYFEVSRNGNTLVFNIGVFGRIKRGMLVERFSEGEKVPTRKWKLQLFDIYIDKDRIPGSGEIRTLPGRSVTFDENYAWDQVIIVSPKPSRQVFDLIKEKSEIIALSNMEAKIAVPDNITVSDNRFSIRIPIETIGEPQPNWAWQIFAMGYDEFDTSENFMNKTIHAFSDNWGFGGGSDFLGDPNVMDIITPKGVDQYKILSNYVSNPDPKRNRYAVIPMVTKDTAQ</sequence>
<dbReference type="Pfam" id="PF09985">
    <property type="entry name" value="Glucodextran_C"/>
    <property type="match status" value="1"/>
</dbReference>
<protein>
    <recommendedName>
        <fullName evidence="1">Glucodextranase-like C-terminal domain-containing protein</fullName>
    </recommendedName>
</protein>
<reference evidence="2 3" key="1">
    <citation type="journal article" date="2017" name="ISME J.">
        <title>Potential for microbial H2 and metal transformations associated with novel bacteria and archaea in deep terrestrial subsurface sediments.</title>
        <authorList>
            <person name="Hernsdorf A.W."/>
            <person name="Amano Y."/>
            <person name="Miyakawa K."/>
            <person name="Ise K."/>
            <person name="Suzuki Y."/>
            <person name="Anantharaman K."/>
            <person name="Probst A."/>
            <person name="Burstein D."/>
            <person name="Thomas B.C."/>
            <person name="Banfield J.F."/>
        </authorList>
    </citation>
    <scope>NUCLEOTIDE SEQUENCE [LARGE SCALE GENOMIC DNA]</scope>
    <source>
        <strain evidence="2">HGW-Wallbacteria-1</strain>
    </source>
</reference>
<dbReference type="Gene3D" id="2.60.40.1190">
    <property type="match status" value="1"/>
</dbReference>
<dbReference type="SUPFAM" id="SSF49344">
    <property type="entry name" value="CBD9-like"/>
    <property type="match status" value="1"/>
</dbReference>
<feature type="domain" description="Glucodextranase-like C-terminal" evidence="1">
    <location>
        <begin position="62"/>
        <end position="309"/>
    </location>
</feature>
<accession>A0A2N1PV91</accession>
<proteinExistence type="predicted"/>
<dbReference type="Proteomes" id="UP000233256">
    <property type="component" value="Unassembled WGS sequence"/>
</dbReference>
<evidence type="ECO:0000259" key="1">
    <source>
        <dbReference type="Pfam" id="PF09985"/>
    </source>
</evidence>
<evidence type="ECO:0000313" key="2">
    <source>
        <dbReference type="EMBL" id="PKK92253.1"/>
    </source>
</evidence>
<comment type="caution">
    <text evidence="2">The sequence shown here is derived from an EMBL/GenBank/DDBJ whole genome shotgun (WGS) entry which is preliminary data.</text>
</comment>
<gene>
    <name evidence="2" type="ORF">CVV64_02235</name>
</gene>